<dbReference type="EMBL" id="LR797319">
    <property type="protein sequence ID" value="CAB4202752.1"/>
    <property type="molecule type" value="Genomic_DNA"/>
</dbReference>
<dbReference type="InterPro" id="IPR011604">
    <property type="entry name" value="PDDEXK-like_dom_sf"/>
</dbReference>
<reference evidence="6" key="1">
    <citation type="submission" date="2020-05" db="EMBL/GenBank/DDBJ databases">
        <authorList>
            <person name="Chiriac C."/>
            <person name="Salcher M."/>
            <person name="Ghai R."/>
            <person name="Kavagutti S V."/>
        </authorList>
    </citation>
    <scope>NUCLEOTIDE SEQUENCE</scope>
</reference>
<evidence type="ECO:0000313" key="1">
    <source>
        <dbReference type="EMBL" id="CAB4172661.1"/>
    </source>
</evidence>
<dbReference type="Gene3D" id="3.90.320.10">
    <property type="match status" value="1"/>
</dbReference>
<evidence type="ECO:0000313" key="2">
    <source>
        <dbReference type="EMBL" id="CAB4178587.1"/>
    </source>
</evidence>
<proteinExistence type="predicted"/>
<gene>
    <name evidence="2" type="ORF">UFOVP1018_43</name>
    <name evidence="3" type="ORF">UFOVP1105_44</name>
    <name evidence="4" type="ORF">UFOVP1372_34</name>
    <name evidence="5" type="ORF">UFOVP1470_45</name>
    <name evidence="6" type="ORF">UFOVP1557_34</name>
    <name evidence="1" type="ORF">UFOVP939_33</name>
</gene>
<dbReference type="EMBL" id="LR798407">
    <property type="protein sequence ID" value="CAB5230128.1"/>
    <property type="molecule type" value="Genomic_DNA"/>
</dbReference>
<evidence type="ECO:0000313" key="3">
    <source>
        <dbReference type="EMBL" id="CAB4184253.1"/>
    </source>
</evidence>
<organism evidence="6">
    <name type="scientific">uncultured Caudovirales phage</name>
    <dbReference type="NCBI Taxonomy" id="2100421"/>
    <lineage>
        <taxon>Viruses</taxon>
        <taxon>Duplodnaviria</taxon>
        <taxon>Heunggongvirae</taxon>
        <taxon>Uroviricota</taxon>
        <taxon>Caudoviricetes</taxon>
        <taxon>Peduoviridae</taxon>
        <taxon>Maltschvirus</taxon>
        <taxon>Maltschvirus maltsch</taxon>
    </lineage>
</organism>
<dbReference type="SUPFAM" id="SSF52980">
    <property type="entry name" value="Restriction endonuclease-like"/>
    <property type="match status" value="1"/>
</dbReference>
<protein>
    <submittedName>
        <fullName evidence="6">PD-(D/E)XK nuclease superfamily</fullName>
    </submittedName>
</protein>
<dbReference type="EMBL" id="LR796887">
    <property type="protein sequence ID" value="CAB4172661.1"/>
    <property type="molecule type" value="Genomic_DNA"/>
</dbReference>
<name>A0A6J7XGE7_9CAUD</name>
<evidence type="ECO:0000313" key="5">
    <source>
        <dbReference type="EMBL" id="CAB4215054.1"/>
    </source>
</evidence>
<dbReference type="EMBL" id="LR797419">
    <property type="protein sequence ID" value="CAB4215054.1"/>
    <property type="molecule type" value="Genomic_DNA"/>
</dbReference>
<evidence type="ECO:0000313" key="6">
    <source>
        <dbReference type="EMBL" id="CAB5230128.1"/>
    </source>
</evidence>
<dbReference type="EMBL" id="LR797054">
    <property type="protein sequence ID" value="CAB4184253.1"/>
    <property type="molecule type" value="Genomic_DNA"/>
</dbReference>
<dbReference type="InterPro" id="IPR011335">
    <property type="entry name" value="Restrct_endonuc-II-like"/>
</dbReference>
<evidence type="ECO:0000313" key="4">
    <source>
        <dbReference type="EMBL" id="CAB4202752.1"/>
    </source>
</evidence>
<sequence length="345" mass="39153">MKIEMETLADKIYQGIKDSARDEKPRSHLGASIIGHSCDRWLWFSFRWIAREDFDGRILRLFRRGQDEEGPLVADLRRAGLKISEIDQKTKRQFSFKDGFFAGSLDGIIHSGVPDSPKSEHVLEIKTHSKKSFDQLVKDGVEKSKPMHYAQMQVYMGAMSINRALYVAVCKDDDRIHTERVRFDKDVFDSLKKRAQRIIASDRMPEPLSADPTWFECKFCPAHSICHTGAIPQEVNCRTCSNITFNRDGTAHCQHWDAEIPTDAQIEGCAHHIIHPDLVPYLMMIEDGKVSWKVGDALVRNGEREPDVFSSSEILADAKACASMKGDEFVTEARMEMGARIVGHV</sequence>
<dbReference type="EMBL" id="LR796966">
    <property type="protein sequence ID" value="CAB4178587.1"/>
    <property type="molecule type" value="Genomic_DNA"/>
</dbReference>
<accession>A0A6J7XGE7</accession>